<accession>A0A101M5C2</accession>
<protein>
    <submittedName>
        <fullName evidence="1">Uncharacterized protein</fullName>
    </submittedName>
</protein>
<gene>
    <name evidence="1" type="ORF">ABT39_MTgene1257</name>
</gene>
<keyword evidence="1" id="KW-0496">Mitochondrion</keyword>
<dbReference type="EMBL" id="LKAM01000001">
    <property type="protein sequence ID" value="KUM51409.1"/>
    <property type="molecule type" value="Genomic_DNA"/>
</dbReference>
<evidence type="ECO:0000313" key="1">
    <source>
        <dbReference type="EMBL" id="KUM51409.1"/>
    </source>
</evidence>
<organism evidence="1">
    <name type="scientific">Picea glauca</name>
    <name type="common">White spruce</name>
    <name type="synonym">Pinus glauca</name>
    <dbReference type="NCBI Taxonomy" id="3330"/>
    <lineage>
        <taxon>Eukaryota</taxon>
        <taxon>Viridiplantae</taxon>
        <taxon>Streptophyta</taxon>
        <taxon>Embryophyta</taxon>
        <taxon>Tracheophyta</taxon>
        <taxon>Spermatophyta</taxon>
        <taxon>Pinopsida</taxon>
        <taxon>Pinidae</taxon>
        <taxon>Conifers I</taxon>
        <taxon>Pinales</taxon>
        <taxon>Pinaceae</taxon>
        <taxon>Picea</taxon>
    </lineage>
</organism>
<reference evidence="1" key="1">
    <citation type="journal article" date="2015" name="Genome Biol. Evol.">
        <title>Organellar Genomes of White Spruce (Picea glauca): Assembly and Annotation.</title>
        <authorList>
            <person name="Jackman S.D."/>
            <person name="Warren R.L."/>
            <person name="Gibb E.A."/>
            <person name="Vandervalk B.P."/>
            <person name="Mohamadi H."/>
            <person name="Chu J."/>
            <person name="Raymond A."/>
            <person name="Pleasance S."/>
            <person name="Coope R."/>
            <person name="Wildung M.R."/>
            <person name="Ritland C.E."/>
            <person name="Bousquet J."/>
            <person name="Jones S.J."/>
            <person name="Bohlmann J."/>
            <person name="Birol I."/>
        </authorList>
    </citation>
    <scope>NUCLEOTIDE SEQUENCE [LARGE SCALE GENOMIC DNA]</scope>
    <source>
        <tissue evidence="1">Flushing bud</tissue>
    </source>
</reference>
<name>A0A101M5C2_PICGL</name>
<comment type="caution">
    <text evidence="1">The sequence shown here is derived from an EMBL/GenBank/DDBJ whole genome shotgun (WGS) entry which is preliminary data.</text>
</comment>
<geneLocation type="mitochondrion" evidence="1"/>
<dbReference type="AlphaFoldDB" id="A0A101M5C2"/>
<sequence>MDSSVLAQYLSYNTSDLTLPEMENILNDTLAAAPESTGEYASPSLVVKLGGRLTTQPMAPRVTTQSMESNSNKFLHKNKIIIKITEISHQFCT</sequence>
<proteinExistence type="predicted"/>